<organism evidence="7 8">
    <name type="scientific">Paspalum notatum var. saurae</name>
    <dbReference type="NCBI Taxonomy" id="547442"/>
    <lineage>
        <taxon>Eukaryota</taxon>
        <taxon>Viridiplantae</taxon>
        <taxon>Streptophyta</taxon>
        <taxon>Embryophyta</taxon>
        <taxon>Tracheophyta</taxon>
        <taxon>Spermatophyta</taxon>
        <taxon>Magnoliopsida</taxon>
        <taxon>Liliopsida</taxon>
        <taxon>Poales</taxon>
        <taxon>Poaceae</taxon>
        <taxon>PACMAD clade</taxon>
        <taxon>Panicoideae</taxon>
        <taxon>Andropogonodae</taxon>
        <taxon>Paspaleae</taxon>
        <taxon>Paspalinae</taxon>
        <taxon>Paspalum</taxon>
    </lineage>
</organism>
<dbReference type="GO" id="GO:0006508">
    <property type="term" value="P:proteolysis"/>
    <property type="evidence" value="ECO:0007669"/>
    <property type="project" value="UniProtKB-KW"/>
</dbReference>
<dbReference type="Gene3D" id="3.30.420.10">
    <property type="entry name" value="Ribonuclease H-like superfamily/Ribonuclease H"/>
    <property type="match status" value="1"/>
</dbReference>
<dbReference type="InterPro" id="IPR013103">
    <property type="entry name" value="RVT_2"/>
</dbReference>
<keyword evidence="2" id="KW-0479">Metal-binding</keyword>
<dbReference type="GO" id="GO:0003676">
    <property type="term" value="F:nucleic acid binding"/>
    <property type="evidence" value="ECO:0007669"/>
    <property type="project" value="InterPro"/>
</dbReference>
<dbReference type="PANTHER" id="PTHR42648">
    <property type="entry name" value="TRANSPOSASE, PUTATIVE-RELATED"/>
    <property type="match status" value="1"/>
</dbReference>
<reference evidence="7 8" key="1">
    <citation type="submission" date="2024-02" db="EMBL/GenBank/DDBJ databases">
        <title>High-quality chromosome-scale genome assembly of Pensacola bahiagrass (Paspalum notatum Flugge var. saurae).</title>
        <authorList>
            <person name="Vega J.M."/>
            <person name="Podio M."/>
            <person name="Orjuela J."/>
            <person name="Siena L.A."/>
            <person name="Pessino S.C."/>
            <person name="Combes M.C."/>
            <person name="Mariac C."/>
            <person name="Albertini E."/>
            <person name="Pupilli F."/>
            <person name="Ortiz J.P.A."/>
            <person name="Leblanc O."/>
        </authorList>
    </citation>
    <scope>NUCLEOTIDE SEQUENCE [LARGE SCALE GENOMIC DNA]</scope>
    <source>
        <strain evidence="7">R1</strain>
        <tissue evidence="7">Leaf</tissue>
    </source>
</reference>
<keyword evidence="1" id="KW-0645">Protease</keyword>
<evidence type="ECO:0000313" key="8">
    <source>
        <dbReference type="Proteomes" id="UP001341281"/>
    </source>
</evidence>
<keyword evidence="4" id="KW-0378">Hydrolase</keyword>
<evidence type="ECO:0000256" key="2">
    <source>
        <dbReference type="ARBA" id="ARBA00022723"/>
    </source>
</evidence>
<name>A0AAQ3THY0_PASNO</name>
<keyword evidence="8" id="KW-1185">Reference proteome</keyword>
<dbReference type="Pfam" id="PF22936">
    <property type="entry name" value="Pol_BBD"/>
    <property type="match status" value="1"/>
</dbReference>
<accession>A0AAQ3THY0</accession>
<evidence type="ECO:0000259" key="6">
    <source>
        <dbReference type="PROSITE" id="PS50994"/>
    </source>
</evidence>
<dbReference type="Proteomes" id="UP001341281">
    <property type="component" value="Chromosome 04"/>
</dbReference>
<dbReference type="InterPro" id="IPR012337">
    <property type="entry name" value="RNaseH-like_sf"/>
</dbReference>
<dbReference type="EMBL" id="CP144748">
    <property type="protein sequence ID" value="WVZ71837.1"/>
    <property type="molecule type" value="Genomic_DNA"/>
</dbReference>
<dbReference type="InterPro" id="IPR036397">
    <property type="entry name" value="RNaseH_sf"/>
</dbReference>
<dbReference type="GO" id="GO:0015074">
    <property type="term" value="P:DNA integration"/>
    <property type="evidence" value="ECO:0007669"/>
    <property type="project" value="InterPro"/>
</dbReference>
<dbReference type="AlphaFoldDB" id="A0AAQ3THY0"/>
<sequence>MTTVTAAKTPRRPPPSGEVHLVEKVFAALDDAPVKEPRRWIFDTGASNHMIGARAAFSDLDTGIAGTVRFGDGSVVRIKGCGTVLFDCKNGEHRALPNTYFIPRLTANIISCGQLGETGFEILIGDGVMRVRNEQRRLLAKIHHGPGSLYALDLTIVRPVCLAAHTGEDAWRWHAQFGHTNFTVLRKMGREGLHASSSWTRCVRLASPTSSGVLHSPTKLSDAQQRSWSSYTGISAADQPHDAKRESVYVGCPPARQTRRARCDQACASSGERKTGKQLRALRMDRGGEFTTKHFTDYCAELGVWRELTAPYTPQQNGVTVVAAARSMLKGKDLPGQFWEKAITTAVYVLNRTTTKVTGGKTPYELMNGTAPTVHHLRMFGCVAHVKVATPHPKKLDDRSRAMIFVRYEPGSKAYRVYDPDTRRVHVSRDVVLNEEAQWDWKDDREECDNDFVIKYTAATSSPFPALDSPIEPVSPSNEEDEALDVDHDDDAPRRYRTLDNILGSAPNPGLARRNQDEEVHMANIDEPGTFEEARAHECWRNAMLDEMTSIESNGTWELVDPPPHQGPIGLKWVFKTKKDTTGIIIKHKARLVAKGYVQRQGIDYEEVFTPVARIESVRLLLALAVSKGWPVHHMDVKSAFLNGELREQVYVAQLPGFVVAGEEQKVMRLIKALYGLRQAPRAWYAKLDASLASLGLQHSSSEHAVYTRGEGAHRLIVGVYVDDLIITGGDTTELQQFKEEMKRTF</sequence>
<proteinExistence type="predicted"/>
<dbReference type="GO" id="GO:0046872">
    <property type="term" value="F:metal ion binding"/>
    <property type="evidence" value="ECO:0007669"/>
    <property type="project" value="UniProtKB-KW"/>
</dbReference>
<dbReference type="InterPro" id="IPR054722">
    <property type="entry name" value="PolX-like_BBD"/>
</dbReference>
<feature type="compositionally biased region" description="Acidic residues" evidence="5">
    <location>
        <begin position="478"/>
        <end position="487"/>
    </location>
</feature>
<dbReference type="GO" id="GO:0004190">
    <property type="term" value="F:aspartic-type endopeptidase activity"/>
    <property type="evidence" value="ECO:0007669"/>
    <property type="project" value="UniProtKB-KW"/>
</dbReference>
<dbReference type="InterPro" id="IPR025724">
    <property type="entry name" value="GAG-pre-integrase_dom"/>
</dbReference>
<dbReference type="PANTHER" id="PTHR42648:SF25">
    <property type="entry name" value="RNA-DIRECTED DNA POLYMERASE"/>
    <property type="match status" value="1"/>
</dbReference>
<gene>
    <name evidence="7" type="ORF">U9M48_020372</name>
</gene>
<dbReference type="SUPFAM" id="SSF56672">
    <property type="entry name" value="DNA/RNA polymerases"/>
    <property type="match status" value="1"/>
</dbReference>
<feature type="domain" description="Integrase catalytic" evidence="6">
    <location>
        <begin position="280"/>
        <end position="371"/>
    </location>
</feature>
<feature type="region of interest" description="Disordered" evidence="5">
    <location>
        <begin position="464"/>
        <end position="487"/>
    </location>
</feature>
<dbReference type="InterPro" id="IPR001584">
    <property type="entry name" value="Integrase_cat-core"/>
</dbReference>
<dbReference type="Pfam" id="PF07727">
    <property type="entry name" value="RVT_2"/>
    <property type="match status" value="1"/>
</dbReference>
<evidence type="ECO:0000256" key="5">
    <source>
        <dbReference type="SAM" id="MobiDB-lite"/>
    </source>
</evidence>
<evidence type="ECO:0000256" key="4">
    <source>
        <dbReference type="ARBA" id="ARBA00022801"/>
    </source>
</evidence>
<evidence type="ECO:0000256" key="1">
    <source>
        <dbReference type="ARBA" id="ARBA00022670"/>
    </source>
</evidence>
<evidence type="ECO:0000313" key="7">
    <source>
        <dbReference type="EMBL" id="WVZ71837.1"/>
    </source>
</evidence>
<dbReference type="PROSITE" id="PS50994">
    <property type="entry name" value="INTEGRASE"/>
    <property type="match status" value="1"/>
</dbReference>
<keyword evidence="3" id="KW-0064">Aspartyl protease</keyword>
<protein>
    <recommendedName>
        <fullName evidence="6">Integrase catalytic domain-containing protein</fullName>
    </recommendedName>
</protein>
<dbReference type="InterPro" id="IPR039537">
    <property type="entry name" value="Retrotran_Ty1/copia-like"/>
</dbReference>
<evidence type="ECO:0000256" key="3">
    <source>
        <dbReference type="ARBA" id="ARBA00022750"/>
    </source>
</evidence>
<dbReference type="SUPFAM" id="SSF53098">
    <property type="entry name" value="Ribonuclease H-like"/>
    <property type="match status" value="1"/>
</dbReference>
<dbReference type="InterPro" id="IPR057670">
    <property type="entry name" value="SH3_retrovirus"/>
</dbReference>
<dbReference type="InterPro" id="IPR043502">
    <property type="entry name" value="DNA/RNA_pol_sf"/>
</dbReference>
<dbReference type="Pfam" id="PF25597">
    <property type="entry name" value="SH3_retrovirus"/>
    <property type="match status" value="1"/>
</dbReference>
<dbReference type="Pfam" id="PF13976">
    <property type="entry name" value="gag_pre-integrs"/>
    <property type="match status" value="1"/>
</dbReference>